<protein>
    <recommendedName>
        <fullName evidence="1">Amidohydrolase-related domain-containing protein</fullName>
    </recommendedName>
</protein>
<organism evidence="2 3">
    <name type="scientific">Candidatus Nomurabacteria bacterium RIFCSPHIGHO2_02_FULL_41_18</name>
    <dbReference type="NCBI Taxonomy" id="1801754"/>
    <lineage>
        <taxon>Bacteria</taxon>
        <taxon>Candidatus Nomuraibacteriota</taxon>
    </lineage>
</organism>
<dbReference type="InterPro" id="IPR006680">
    <property type="entry name" value="Amidohydro-rel"/>
</dbReference>
<dbReference type="Proteomes" id="UP000177777">
    <property type="component" value="Unassembled WGS sequence"/>
</dbReference>
<dbReference type="InterPro" id="IPR032466">
    <property type="entry name" value="Metal_Hydrolase"/>
</dbReference>
<feature type="domain" description="Amidohydrolase-related" evidence="1">
    <location>
        <begin position="23"/>
        <end position="306"/>
    </location>
</feature>
<reference evidence="2 3" key="1">
    <citation type="journal article" date="2016" name="Nat. Commun.">
        <title>Thousands of microbial genomes shed light on interconnected biogeochemical processes in an aquifer system.</title>
        <authorList>
            <person name="Anantharaman K."/>
            <person name="Brown C.T."/>
            <person name="Hug L.A."/>
            <person name="Sharon I."/>
            <person name="Castelle C.J."/>
            <person name="Probst A.J."/>
            <person name="Thomas B.C."/>
            <person name="Singh A."/>
            <person name="Wilkins M.J."/>
            <person name="Karaoz U."/>
            <person name="Brodie E.L."/>
            <person name="Williams K.H."/>
            <person name="Hubbard S.S."/>
            <person name="Banfield J.F."/>
        </authorList>
    </citation>
    <scope>NUCLEOTIDE SEQUENCE [LARGE SCALE GENOMIC DNA]</scope>
</reference>
<gene>
    <name evidence="2" type="ORF">A3D42_03400</name>
</gene>
<evidence type="ECO:0000313" key="3">
    <source>
        <dbReference type="Proteomes" id="UP000177777"/>
    </source>
</evidence>
<dbReference type="GO" id="GO:0016787">
    <property type="term" value="F:hydrolase activity"/>
    <property type="evidence" value="ECO:0007669"/>
    <property type="project" value="InterPro"/>
</dbReference>
<dbReference type="EMBL" id="MFUE01000005">
    <property type="protein sequence ID" value="OGI77963.1"/>
    <property type="molecule type" value="Genomic_DNA"/>
</dbReference>
<dbReference type="Gene3D" id="3.20.20.140">
    <property type="entry name" value="Metal-dependent hydrolases"/>
    <property type="match status" value="1"/>
</dbReference>
<evidence type="ECO:0000313" key="2">
    <source>
        <dbReference type="EMBL" id="OGI77963.1"/>
    </source>
</evidence>
<dbReference type="Pfam" id="PF04909">
    <property type="entry name" value="Amidohydro_2"/>
    <property type="match status" value="1"/>
</dbReference>
<accession>A0A1F6W7T9</accession>
<comment type="caution">
    <text evidence="2">The sequence shown here is derived from an EMBL/GenBank/DDBJ whole genome shotgun (WGS) entry which is preliminary data.</text>
</comment>
<evidence type="ECO:0000259" key="1">
    <source>
        <dbReference type="Pfam" id="PF04909"/>
    </source>
</evidence>
<sequence length="337" mass="38941">MYLAKLFDRFLEIKAKKNFQVVDVHVHPLDVLGTKVIQRKTLYKRDPSLLERFEYNAPSLSILKMLFFAFPSYIKREINKKFTNYNIEILEREMQFAGIDRSVLMPVEPLVSTEQVATNFSSRSCSFAGSIDLRRIELDKIEQNIDLQIRKFGIIGFKLHPNIQEFYPQPAMNDKETGLKLERLYEILEARKIFLLFHGGISYMLDGKVRREFANLKNFCSADGNSEVFKYKIPIIIAHFGNYNIARPNFDYIKYIAGRFPNVFFDTSGISPRIVAKGIEVVGIKKVLFGSDAPYFNMKYGLALVLKALLMTNIKEDYDERVSSVLGLNFKEGIKFS</sequence>
<dbReference type="SUPFAM" id="SSF51556">
    <property type="entry name" value="Metallo-dependent hydrolases"/>
    <property type="match status" value="1"/>
</dbReference>
<dbReference type="STRING" id="1801754.A3D42_03400"/>
<name>A0A1F6W7T9_9BACT</name>
<dbReference type="AlphaFoldDB" id="A0A1F6W7T9"/>
<proteinExistence type="predicted"/>